<dbReference type="PANTHER" id="PTHR10913:SF45">
    <property type="entry name" value="FOLLISTATIN, ISOFORM A-RELATED"/>
    <property type="match status" value="1"/>
</dbReference>
<dbReference type="InterPro" id="IPR036058">
    <property type="entry name" value="Kazal_dom_sf"/>
</dbReference>
<feature type="domain" description="Kazal-like" evidence="4">
    <location>
        <begin position="113"/>
        <end position="169"/>
    </location>
</feature>
<dbReference type="InterPro" id="IPR002350">
    <property type="entry name" value="Kazal_dom"/>
</dbReference>
<dbReference type="FunFam" id="3.30.60.30:FF:000049">
    <property type="entry name" value="Predicted protein"/>
    <property type="match status" value="1"/>
</dbReference>
<reference evidence="5 6" key="1">
    <citation type="submission" date="2018-11" db="EMBL/GenBank/DDBJ databases">
        <authorList>
            <consortium name="Pathogen Informatics"/>
        </authorList>
    </citation>
    <scope>NUCLEOTIDE SEQUENCE [LARGE SCALE GENOMIC DNA]</scope>
</reference>
<dbReference type="SUPFAM" id="SSF100895">
    <property type="entry name" value="Kazal-type serine protease inhibitors"/>
    <property type="match status" value="2"/>
</dbReference>
<evidence type="ECO:0000313" key="5">
    <source>
        <dbReference type="EMBL" id="VDN11169.1"/>
    </source>
</evidence>
<dbReference type="InterPro" id="IPR050653">
    <property type="entry name" value="Prot_Inhib_GrowthFact_Antg"/>
</dbReference>
<dbReference type="SMART" id="SM00280">
    <property type="entry name" value="KAZAL"/>
    <property type="match status" value="2"/>
</dbReference>
<keyword evidence="2" id="KW-0722">Serine protease inhibitor</keyword>
<evidence type="ECO:0000259" key="4">
    <source>
        <dbReference type="PROSITE" id="PS51465"/>
    </source>
</evidence>
<evidence type="ECO:0000313" key="6">
    <source>
        <dbReference type="Proteomes" id="UP000281553"/>
    </source>
</evidence>
<dbReference type="AlphaFoldDB" id="A0A3P7NPS8"/>
<dbReference type="PANTHER" id="PTHR10913">
    <property type="entry name" value="FOLLISTATIN-RELATED"/>
    <property type="match status" value="1"/>
</dbReference>
<dbReference type="Gene3D" id="3.30.60.30">
    <property type="match status" value="2"/>
</dbReference>
<dbReference type="OrthoDB" id="88467at2759"/>
<dbReference type="GO" id="GO:0030154">
    <property type="term" value="P:cell differentiation"/>
    <property type="evidence" value="ECO:0007669"/>
    <property type="project" value="TreeGrafter"/>
</dbReference>
<accession>A0A3P7NPS8</accession>
<evidence type="ECO:0000256" key="1">
    <source>
        <dbReference type="ARBA" id="ARBA00022690"/>
    </source>
</evidence>
<name>A0A3P7NPS8_DIBLA</name>
<dbReference type="GO" id="GO:0005576">
    <property type="term" value="C:extracellular region"/>
    <property type="evidence" value="ECO:0007669"/>
    <property type="project" value="TreeGrafter"/>
</dbReference>
<sequence>MGQACSWPGEQCRVDTRGGKQCVCRESCPRVVVPVCGSDGITYDSVCHLERAACLQKKHVWVVHAGQCPQSIDECARFGRPCKGYEVCIRRPVANAGLSSASTMIMSRGSDQILMTPQCACPICPEDGLGDNVCGTDDRTYRSECHLRAAACRTRHLDLRVQSRGPCGE</sequence>
<feature type="domain" description="Kazal-like" evidence="4">
    <location>
        <begin position="23"/>
        <end position="70"/>
    </location>
</feature>
<organism evidence="5 6">
    <name type="scientific">Dibothriocephalus latus</name>
    <name type="common">Fish tapeworm</name>
    <name type="synonym">Diphyllobothrium latum</name>
    <dbReference type="NCBI Taxonomy" id="60516"/>
    <lineage>
        <taxon>Eukaryota</taxon>
        <taxon>Metazoa</taxon>
        <taxon>Spiralia</taxon>
        <taxon>Lophotrochozoa</taxon>
        <taxon>Platyhelminthes</taxon>
        <taxon>Cestoda</taxon>
        <taxon>Eucestoda</taxon>
        <taxon>Diphyllobothriidea</taxon>
        <taxon>Diphyllobothriidae</taxon>
        <taxon>Dibothriocephalus</taxon>
    </lineage>
</organism>
<dbReference type="CDD" id="cd00104">
    <property type="entry name" value="KAZAL_FS"/>
    <property type="match status" value="2"/>
</dbReference>
<gene>
    <name evidence="5" type="ORF">DILT_LOCUS7000</name>
</gene>
<dbReference type="Pfam" id="PF07648">
    <property type="entry name" value="Kazal_2"/>
    <property type="match status" value="2"/>
</dbReference>
<keyword evidence="1" id="KW-0646">Protease inhibitor</keyword>
<keyword evidence="6" id="KW-1185">Reference proteome</keyword>
<dbReference type="EMBL" id="UYRU01050881">
    <property type="protein sequence ID" value="VDN11169.1"/>
    <property type="molecule type" value="Genomic_DNA"/>
</dbReference>
<dbReference type="PROSITE" id="PS51465">
    <property type="entry name" value="KAZAL_2"/>
    <property type="match status" value="2"/>
</dbReference>
<dbReference type="Proteomes" id="UP000281553">
    <property type="component" value="Unassembled WGS sequence"/>
</dbReference>
<evidence type="ECO:0000256" key="3">
    <source>
        <dbReference type="ARBA" id="ARBA00023157"/>
    </source>
</evidence>
<evidence type="ECO:0000256" key="2">
    <source>
        <dbReference type="ARBA" id="ARBA00022900"/>
    </source>
</evidence>
<protein>
    <recommendedName>
        <fullName evidence="4">Kazal-like domain-containing protein</fullName>
    </recommendedName>
</protein>
<keyword evidence="3" id="KW-1015">Disulfide bond</keyword>
<proteinExistence type="predicted"/>
<dbReference type="GO" id="GO:0004867">
    <property type="term" value="F:serine-type endopeptidase inhibitor activity"/>
    <property type="evidence" value="ECO:0007669"/>
    <property type="project" value="UniProtKB-KW"/>
</dbReference>